<name>A0ACC1S0H3_9HYPO</name>
<protein>
    <submittedName>
        <fullName evidence="1">Uncharacterized protein</fullName>
    </submittedName>
</protein>
<evidence type="ECO:0000313" key="1">
    <source>
        <dbReference type="EMBL" id="KAJ3529194.1"/>
    </source>
</evidence>
<organism evidence="1 2">
    <name type="scientific">Fusarium decemcellulare</name>
    <dbReference type="NCBI Taxonomy" id="57161"/>
    <lineage>
        <taxon>Eukaryota</taxon>
        <taxon>Fungi</taxon>
        <taxon>Dikarya</taxon>
        <taxon>Ascomycota</taxon>
        <taxon>Pezizomycotina</taxon>
        <taxon>Sordariomycetes</taxon>
        <taxon>Hypocreomycetidae</taxon>
        <taxon>Hypocreales</taxon>
        <taxon>Nectriaceae</taxon>
        <taxon>Fusarium</taxon>
        <taxon>Fusarium decemcellulare species complex</taxon>
    </lineage>
</organism>
<accession>A0ACC1S0H3</accession>
<keyword evidence="2" id="KW-1185">Reference proteome</keyword>
<reference evidence="1" key="1">
    <citation type="submission" date="2022-08" db="EMBL/GenBank/DDBJ databases">
        <title>Genome Sequence of Fusarium decemcellulare.</title>
        <authorList>
            <person name="Buettner E."/>
        </authorList>
    </citation>
    <scope>NUCLEOTIDE SEQUENCE</scope>
    <source>
        <strain evidence="1">Babe19</strain>
    </source>
</reference>
<gene>
    <name evidence="1" type="ORF">NM208_g9872</name>
</gene>
<proteinExistence type="predicted"/>
<evidence type="ECO:0000313" key="2">
    <source>
        <dbReference type="Proteomes" id="UP001148629"/>
    </source>
</evidence>
<dbReference type="Proteomes" id="UP001148629">
    <property type="component" value="Unassembled WGS sequence"/>
</dbReference>
<sequence>MPHNAWSVTASAAKGSKTSKGPRGRNVHLYPPHLELDGDVGRRGGPYHLEALFALLRVLHLDSIGRRPWQFVSEELDGDRVWCRCLSPNPDSMPEAKAPVQPMCKRKCLEYPALTTNGRAGISVSFSSSPLLLLLILPSLAHLPKGTKPGGY</sequence>
<comment type="caution">
    <text evidence="1">The sequence shown here is derived from an EMBL/GenBank/DDBJ whole genome shotgun (WGS) entry which is preliminary data.</text>
</comment>
<dbReference type="EMBL" id="JANRMS010001316">
    <property type="protein sequence ID" value="KAJ3529194.1"/>
    <property type="molecule type" value="Genomic_DNA"/>
</dbReference>